<name>A0A2R8ABU3_9RHOB</name>
<feature type="transmembrane region" description="Helical" evidence="1">
    <location>
        <begin position="7"/>
        <end position="27"/>
    </location>
</feature>
<keyword evidence="1" id="KW-1133">Transmembrane helix</keyword>
<keyword evidence="1" id="KW-0472">Membrane</keyword>
<keyword evidence="3" id="KW-1185">Reference proteome</keyword>
<reference evidence="2 3" key="1">
    <citation type="submission" date="2018-03" db="EMBL/GenBank/DDBJ databases">
        <authorList>
            <person name="Keele B.F."/>
        </authorList>
    </citation>
    <scope>NUCLEOTIDE SEQUENCE [LARGE SCALE GENOMIC DNA]</scope>
    <source>
        <strain evidence="2 3">CeCT 8812</strain>
    </source>
</reference>
<accession>A0A2R8ABU3</accession>
<dbReference type="OrthoDB" id="7869911at2"/>
<protein>
    <submittedName>
        <fullName evidence="2">Uncharacterized protein</fullName>
    </submittedName>
</protein>
<evidence type="ECO:0000313" key="3">
    <source>
        <dbReference type="Proteomes" id="UP000244932"/>
    </source>
</evidence>
<evidence type="ECO:0000313" key="2">
    <source>
        <dbReference type="EMBL" id="SPF29530.1"/>
    </source>
</evidence>
<sequence length="71" mass="7733">MPIDRLVLIIVIVMAAAAATVYVGMILLASSQFPPLILVAGPVLALLAYIATRVLRDRLNSAEDDHYDRIE</sequence>
<proteinExistence type="predicted"/>
<keyword evidence="1" id="KW-0812">Transmembrane</keyword>
<feature type="transmembrane region" description="Helical" evidence="1">
    <location>
        <begin position="33"/>
        <end position="51"/>
    </location>
</feature>
<evidence type="ECO:0000256" key="1">
    <source>
        <dbReference type="SAM" id="Phobius"/>
    </source>
</evidence>
<dbReference type="EMBL" id="OMKW01000002">
    <property type="protein sequence ID" value="SPF29530.1"/>
    <property type="molecule type" value="Genomic_DNA"/>
</dbReference>
<dbReference type="AlphaFoldDB" id="A0A2R8ABU3"/>
<organism evidence="2 3">
    <name type="scientific">Pontivivens insulae</name>
    <dbReference type="NCBI Taxonomy" id="1639689"/>
    <lineage>
        <taxon>Bacteria</taxon>
        <taxon>Pseudomonadati</taxon>
        <taxon>Pseudomonadota</taxon>
        <taxon>Alphaproteobacteria</taxon>
        <taxon>Rhodobacterales</taxon>
        <taxon>Paracoccaceae</taxon>
        <taxon>Pontivivens</taxon>
    </lineage>
</organism>
<dbReference type="RefSeq" id="WP_108782218.1">
    <property type="nucleotide sequence ID" value="NZ_OMKW01000002.1"/>
</dbReference>
<gene>
    <name evidence="2" type="ORF">POI8812_01841</name>
</gene>
<dbReference type="Proteomes" id="UP000244932">
    <property type="component" value="Unassembled WGS sequence"/>
</dbReference>